<reference evidence="1 2" key="1">
    <citation type="submission" date="2018-06" db="EMBL/GenBank/DDBJ databases">
        <title>Genome Sequence of the Brown Rot Fungal Pathogen Monilinia fructigena.</title>
        <authorList>
            <person name="Landi L."/>
            <person name="De Miccolis Angelini R.M."/>
            <person name="Pollastro S."/>
            <person name="Abate D."/>
            <person name="Faretra F."/>
            <person name="Romanazzi G."/>
        </authorList>
    </citation>
    <scope>NUCLEOTIDE SEQUENCE [LARGE SCALE GENOMIC DNA]</scope>
    <source>
        <strain evidence="1 2">Mfrg269</strain>
    </source>
</reference>
<evidence type="ECO:0000313" key="2">
    <source>
        <dbReference type="Proteomes" id="UP000249056"/>
    </source>
</evidence>
<comment type="caution">
    <text evidence="1">The sequence shown here is derived from an EMBL/GenBank/DDBJ whole genome shotgun (WGS) entry which is preliminary data.</text>
</comment>
<gene>
    <name evidence="1" type="ORF">DID88_004451</name>
</gene>
<name>A0A395IRX7_9HELO</name>
<protein>
    <submittedName>
        <fullName evidence="1">Uncharacterized protein</fullName>
    </submittedName>
</protein>
<dbReference type="AlphaFoldDB" id="A0A395IRX7"/>
<keyword evidence="2" id="KW-1185">Reference proteome</keyword>
<sequence length="109" mass="11829">MLLQPALPRWKPVKALCFSTKPFHLKDQIVELRNTMSTINMYVRWLLNVRTREGQRRSFGNGSSSGGGVVVAVAEALMIDNNGGSGPSSGGSGMGRRLCDHIREGGTKL</sequence>
<dbReference type="OrthoDB" id="1630758at2759"/>
<evidence type="ECO:0000313" key="1">
    <source>
        <dbReference type="EMBL" id="RAL62604.1"/>
    </source>
</evidence>
<proteinExistence type="predicted"/>
<organism evidence="1 2">
    <name type="scientific">Monilinia fructigena</name>
    <dbReference type="NCBI Taxonomy" id="38457"/>
    <lineage>
        <taxon>Eukaryota</taxon>
        <taxon>Fungi</taxon>
        <taxon>Dikarya</taxon>
        <taxon>Ascomycota</taxon>
        <taxon>Pezizomycotina</taxon>
        <taxon>Leotiomycetes</taxon>
        <taxon>Helotiales</taxon>
        <taxon>Sclerotiniaceae</taxon>
        <taxon>Monilinia</taxon>
    </lineage>
</organism>
<dbReference type="EMBL" id="QKRW01000023">
    <property type="protein sequence ID" value="RAL62604.1"/>
    <property type="molecule type" value="Genomic_DNA"/>
</dbReference>
<dbReference type="Proteomes" id="UP000249056">
    <property type="component" value="Unassembled WGS sequence"/>
</dbReference>
<accession>A0A395IRX7</accession>